<organism evidence="6 7">
    <name type="scientific">Methanotorris formicicus Mc-S-70</name>
    <dbReference type="NCBI Taxonomy" id="647171"/>
    <lineage>
        <taxon>Archaea</taxon>
        <taxon>Methanobacteriati</taxon>
        <taxon>Methanobacteriota</taxon>
        <taxon>Methanomada group</taxon>
        <taxon>Methanococci</taxon>
        <taxon>Methanococcales</taxon>
        <taxon>Methanocaldococcaceae</taxon>
        <taxon>Methanotorris</taxon>
    </lineage>
</organism>
<evidence type="ECO:0000313" key="7">
    <source>
        <dbReference type="Proteomes" id="UP000003706"/>
    </source>
</evidence>
<keyword evidence="2" id="KW-0805">Transcription regulation</keyword>
<gene>
    <name evidence="6" type="ORF">MetfoDRAFT_1335</name>
</gene>
<dbReference type="GO" id="GO:0046983">
    <property type="term" value="F:protein dimerization activity"/>
    <property type="evidence" value="ECO:0007669"/>
    <property type="project" value="InterPro"/>
</dbReference>
<dbReference type="GO" id="GO:0003700">
    <property type="term" value="F:DNA-binding transcription factor activity"/>
    <property type="evidence" value="ECO:0007669"/>
    <property type="project" value="InterPro"/>
</dbReference>
<protein>
    <submittedName>
        <fullName evidence="6">Iron (Metal) dependent repressor, DtxR family</fullName>
    </submittedName>
</protein>
<comment type="similarity">
    <text evidence="1">Belongs to the DtxR/MntR family.</text>
</comment>
<keyword evidence="3" id="KW-0238">DNA-binding</keyword>
<dbReference type="Pfam" id="PF01325">
    <property type="entry name" value="Fe_dep_repress"/>
    <property type="match status" value="1"/>
</dbReference>
<dbReference type="PANTHER" id="PTHR33238">
    <property type="entry name" value="IRON (METAL) DEPENDENT REPRESSOR, DTXR FAMILY"/>
    <property type="match status" value="1"/>
</dbReference>
<dbReference type="AlphaFoldDB" id="H1KZW1"/>
<dbReference type="EMBL" id="AGJL01000034">
    <property type="protein sequence ID" value="EHP85464.1"/>
    <property type="molecule type" value="Genomic_DNA"/>
</dbReference>
<dbReference type="InterPro" id="IPR022689">
    <property type="entry name" value="Iron_dep_repressor"/>
</dbReference>
<evidence type="ECO:0000256" key="2">
    <source>
        <dbReference type="ARBA" id="ARBA00023015"/>
    </source>
</evidence>
<dbReference type="PANTHER" id="PTHR33238:SF7">
    <property type="entry name" value="IRON-DEPENDENT TRANSCRIPTIONAL REGULATOR"/>
    <property type="match status" value="1"/>
</dbReference>
<dbReference type="RefSeq" id="WP_007044764.1">
    <property type="nucleotide sequence ID" value="NZ_AGJL01000034.1"/>
</dbReference>
<dbReference type="Gene3D" id="1.10.10.10">
    <property type="entry name" value="Winged helix-like DNA-binding domain superfamily/Winged helix DNA-binding domain"/>
    <property type="match status" value="1"/>
</dbReference>
<dbReference type="STRING" id="647171.MetfoDRAFT_1335"/>
<accession>H1KZW1</accession>
<dbReference type="SUPFAM" id="SSF47979">
    <property type="entry name" value="Iron-dependent repressor protein, dimerization domain"/>
    <property type="match status" value="1"/>
</dbReference>
<dbReference type="InterPro" id="IPR036421">
    <property type="entry name" value="Fe_dep_repressor_sf"/>
</dbReference>
<dbReference type="Gene3D" id="1.10.60.10">
    <property type="entry name" value="Iron dependent repressor, metal binding and dimerisation domain"/>
    <property type="match status" value="1"/>
</dbReference>
<dbReference type="GO" id="GO:0003677">
    <property type="term" value="F:DNA binding"/>
    <property type="evidence" value="ECO:0007669"/>
    <property type="project" value="UniProtKB-KW"/>
</dbReference>
<dbReference type="SMART" id="SM00529">
    <property type="entry name" value="HTH_DTXR"/>
    <property type="match status" value="1"/>
</dbReference>
<reference evidence="6 7" key="1">
    <citation type="submission" date="2011-09" db="EMBL/GenBank/DDBJ databases">
        <title>The draft genome of Methanotorris formicicus Mc-S-70.</title>
        <authorList>
            <consortium name="US DOE Joint Genome Institute (JGI-PGF)"/>
            <person name="Lucas S."/>
            <person name="Han J."/>
            <person name="Lapidus A."/>
            <person name="Cheng J.-F."/>
            <person name="Goodwin L."/>
            <person name="Pitluck S."/>
            <person name="Peters L."/>
            <person name="Land M.L."/>
            <person name="Hauser L."/>
            <person name="Sieprawska-Lupa M."/>
            <person name="Takai K."/>
            <person name="Miyazaki J."/>
            <person name="Whitman W."/>
            <person name="Woyke T.J."/>
        </authorList>
    </citation>
    <scope>NUCLEOTIDE SEQUENCE [LARGE SCALE GENOMIC DNA]</scope>
    <source>
        <strain evidence="6 7">Mc-S-70</strain>
    </source>
</reference>
<dbReference type="InterPro" id="IPR050536">
    <property type="entry name" value="DtxR_MntR_Metal-Reg"/>
</dbReference>
<dbReference type="SUPFAM" id="SSF46785">
    <property type="entry name" value="Winged helix' DNA-binding domain"/>
    <property type="match status" value="1"/>
</dbReference>
<evidence type="ECO:0000313" key="6">
    <source>
        <dbReference type="EMBL" id="EHP85464.1"/>
    </source>
</evidence>
<dbReference type="InterPro" id="IPR001367">
    <property type="entry name" value="Fe_dep_repressor"/>
</dbReference>
<dbReference type="PATRIC" id="fig|647171.4.peg.1304"/>
<comment type="caution">
    <text evidence="6">The sequence shown here is derived from an EMBL/GenBank/DDBJ whole genome shotgun (WGS) entry which is preliminary data.</text>
</comment>
<dbReference type="InterPro" id="IPR036390">
    <property type="entry name" value="WH_DNA-bd_sf"/>
</dbReference>
<keyword evidence="7" id="KW-1185">Reference proteome</keyword>
<dbReference type="OrthoDB" id="24735at2157"/>
<dbReference type="GO" id="GO:0046914">
    <property type="term" value="F:transition metal ion binding"/>
    <property type="evidence" value="ECO:0007669"/>
    <property type="project" value="InterPro"/>
</dbReference>
<dbReference type="PROSITE" id="PS50944">
    <property type="entry name" value="HTH_DTXR"/>
    <property type="match status" value="1"/>
</dbReference>
<sequence>MISSNIEDYLERIYIFIQKHKRPVKTTELARILHVNPSAITSMAKKLHSEGYIIYEPYVGIQLTEKGEEIAKKVIRKHRIIEDFLKEFLKLDEKKATEEACKIEHAISEETVEKLYDFMIKIKKEIKG</sequence>
<dbReference type="InterPro" id="IPR022687">
    <property type="entry name" value="HTH_DTXR"/>
</dbReference>
<keyword evidence="4" id="KW-0804">Transcription</keyword>
<dbReference type="InterPro" id="IPR036388">
    <property type="entry name" value="WH-like_DNA-bd_sf"/>
</dbReference>
<evidence type="ECO:0000259" key="5">
    <source>
        <dbReference type="PROSITE" id="PS50944"/>
    </source>
</evidence>
<evidence type="ECO:0000256" key="3">
    <source>
        <dbReference type="ARBA" id="ARBA00023125"/>
    </source>
</evidence>
<evidence type="ECO:0000256" key="1">
    <source>
        <dbReference type="ARBA" id="ARBA00007871"/>
    </source>
</evidence>
<feature type="domain" description="HTH dtxR-type" evidence="5">
    <location>
        <begin position="1"/>
        <end position="64"/>
    </location>
</feature>
<name>H1KZW1_9EURY</name>
<proteinExistence type="inferred from homology"/>
<dbReference type="Proteomes" id="UP000003706">
    <property type="component" value="Unassembled WGS sequence"/>
</dbReference>
<evidence type="ECO:0000256" key="4">
    <source>
        <dbReference type="ARBA" id="ARBA00023163"/>
    </source>
</evidence>
<dbReference type="Pfam" id="PF02742">
    <property type="entry name" value="Fe_dep_repr_C"/>
    <property type="match status" value="1"/>
</dbReference>